<evidence type="ECO:0000256" key="4">
    <source>
        <dbReference type="ARBA" id="ARBA00022840"/>
    </source>
</evidence>
<evidence type="ECO:0008006" key="7">
    <source>
        <dbReference type="Google" id="ProtNLM"/>
    </source>
</evidence>
<organism evidence="5 6">
    <name type="scientific">Castanea mollissima</name>
    <name type="common">Chinese chestnut</name>
    <dbReference type="NCBI Taxonomy" id="60419"/>
    <lineage>
        <taxon>Eukaryota</taxon>
        <taxon>Viridiplantae</taxon>
        <taxon>Streptophyta</taxon>
        <taxon>Embryophyta</taxon>
        <taxon>Tracheophyta</taxon>
        <taxon>Spermatophyta</taxon>
        <taxon>Magnoliopsida</taxon>
        <taxon>eudicotyledons</taxon>
        <taxon>Gunneridae</taxon>
        <taxon>Pentapetalae</taxon>
        <taxon>rosids</taxon>
        <taxon>fabids</taxon>
        <taxon>Fagales</taxon>
        <taxon>Fagaceae</taxon>
        <taxon>Castanea</taxon>
    </lineage>
</organism>
<dbReference type="PANTHER" id="PTHR45626:SF17">
    <property type="entry name" value="HELICASE-LIKE TRANSCRIPTION FACTOR"/>
    <property type="match status" value="1"/>
</dbReference>
<dbReference type="PANTHER" id="PTHR45626">
    <property type="entry name" value="TRANSCRIPTION TERMINATION FACTOR 2-RELATED"/>
    <property type="match status" value="1"/>
</dbReference>
<dbReference type="GO" id="GO:0005524">
    <property type="term" value="F:ATP binding"/>
    <property type="evidence" value="ECO:0007669"/>
    <property type="project" value="UniProtKB-KW"/>
</dbReference>
<dbReference type="EMBL" id="JRKL02000605">
    <property type="protein sequence ID" value="KAF3969818.1"/>
    <property type="molecule type" value="Genomic_DNA"/>
</dbReference>
<keyword evidence="3" id="KW-0347">Helicase</keyword>
<keyword evidence="4" id="KW-0067">ATP-binding</keyword>
<dbReference type="GO" id="GO:0016787">
    <property type="term" value="F:hydrolase activity"/>
    <property type="evidence" value="ECO:0007669"/>
    <property type="project" value="UniProtKB-KW"/>
</dbReference>
<name>A0A8J4RVK5_9ROSI</name>
<gene>
    <name evidence="5" type="ORF">CMV_006430</name>
</gene>
<accession>A0A8J4RVK5</accession>
<dbReference type="GO" id="GO:0005634">
    <property type="term" value="C:nucleus"/>
    <property type="evidence" value="ECO:0007669"/>
    <property type="project" value="TreeGrafter"/>
</dbReference>
<dbReference type="Proteomes" id="UP000737018">
    <property type="component" value="Unassembled WGS sequence"/>
</dbReference>
<evidence type="ECO:0000256" key="3">
    <source>
        <dbReference type="ARBA" id="ARBA00022806"/>
    </source>
</evidence>
<proteinExistence type="predicted"/>
<evidence type="ECO:0000313" key="6">
    <source>
        <dbReference type="Proteomes" id="UP000737018"/>
    </source>
</evidence>
<dbReference type="OrthoDB" id="448448at2759"/>
<dbReference type="Gene3D" id="3.40.50.300">
    <property type="entry name" value="P-loop containing nucleotide triphosphate hydrolases"/>
    <property type="match status" value="1"/>
</dbReference>
<dbReference type="GO" id="GO:0004386">
    <property type="term" value="F:helicase activity"/>
    <property type="evidence" value="ECO:0007669"/>
    <property type="project" value="UniProtKB-KW"/>
</dbReference>
<dbReference type="GO" id="GO:0006281">
    <property type="term" value="P:DNA repair"/>
    <property type="evidence" value="ECO:0007669"/>
    <property type="project" value="TreeGrafter"/>
</dbReference>
<reference evidence="5" key="1">
    <citation type="submission" date="2020-03" db="EMBL/GenBank/DDBJ databases">
        <title>Castanea mollissima Vanexum genome sequencing.</title>
        <authorList>
            <person name="Staton M."/>
        </authorList>
    </citation>
    <scope>NUCLEOTIDE SEQUENCE</scope>
    <source>
        <tissue evidence="5">Leaf</tissue>
    </source>
</reference>
<dbReference type="AlphaFoldDB" id="A0A8J4RVK5"/>
<dbReference type="InterPro" id="IPR049730">
    <property type="entry name" value="SNF2/RAD54-like_C"/>
</dbReference>
<dbReference type="InterPro" id="IPR027417">
    <property type="entry name" value="P-loop_NTPase"/>
</dbReference>
<comment type="caution">
    <text evidence="5">The sequence shown here is derived from an EMBL/GenBank/DDBJ whole genome shotgun (WGS) entry which is preliminary data.</text>
</comment>
<keyword evidence="6" id="KW-1185">Reference proteome</keyword>
<dbReference type="InterPro" id="IPR050628">
    <property type="entry name" value="SNF2_RAD54_helicase_TF"/>
</dbReference>
<keyword evidence="2" id="KW-0378">Hydrolase</keyword>
<evidence type="ECO:0000313" key="5">
    <source>
        <dbReference type="EMBL" id="KAF3969818.1"/>
    </source>
</evidence>
<evidence type="ECO:0000256" key="2">
    <source>
        <dbReference type="ARBA" id="ARBA00022801"/>
    </source>
</evidence>
<keyword evidence="1" id="KW-0547">Nucleotide-binding</keyword>
<dbReference type="SUPFAM" id="SSF52540">
    <property type="entry name" value="P-loop containing nucleoside triphosphate hydrolases"/>
    <property type="match status" value="1"/>
</dbReference>
<dbReference type="GO" id="GO:0008094">
    <property type="term" value="F:ATP-dependent activity, acting on DNA"/>
    <property type="evidence" value="ECO:0007669"/>
    <property type="project" value="TreeGrafter"/>
</dbReference>
<dbReference type="CDD" id="cd18793">
    <property type="entry name" value="SF2_C_SNF"/>
    <property type="match status" value="1"/>
</dbReference>
<sequence length="157" mass="17677">MCRRIVQQSELVTPAAPKTFEADDAGPSSSKGNLSLKVSSLLQLLEESRDDNWLQRPDAPTVLLASHQASGMGKNLTTASRVYFLKPWWNAALENQAVDWVHRIGHKKEVKIVRIIARDTIEERILKLQKKRQDCNGGQDSGYLMEFNNEDLGVLFS</sequence>
<evidence type="ECO:0000256" key="1">
    <source>
        <dbReference type="ARBA" id="ARBA00022741"/>
    </source>
</evidence>
<protein>
    <recommendedName>
        <fullName evidence="7">Helicase C-terminal domain-containing protein</fullName>
    </recommendedName>
</protein>